<evidence type="ECO:0000313" key="1">
    <source>
        <dbReference type="EMBL" id="TKJ94837.1"/>
    </source>
</evidence>
<sequence length="77" mass="8690">MLRISILFAVALMSGCSGILEKQDPMCHGTAIISGKETSVQIYGVRKQVNQTQYKAGYPFNWQWVSKNNFTRTTCDK</sequence>
<comment type="caution">
    <text evidence="1">The sequence shown here is derived from an EMBL/GenBank/DDBJ whole genome shotgun (WGS) entry which is preliminary data.</text>
</comment>
<gene>
    <name evidence="1" type="ORF">EpCFBP13511_00275</name>
</gene>
<proteinExistence type="predicted"/>
<organism evidence="1 2">
    <name type="scientific">Erwinia persicina</name>
    <dbReference type="NCBI Taxonomy" id="55211"/>
    <lineage>
        <taxon>Bacteria</taxon>
        <taxon>Pseudomonadati</taxon>
        <taxon>Pseudomonadota</taxon>
        <taxon>Gammaproteobacteria</taxon>
        <taxon>Enterobacterales</taxon>
        <taxon>Erwiniaceae</taxon>
        <taxon>Erwinia</taxon>
    </lineage>
</organism>
<dbReference type="EMBL" id="QGAC01000001">
    <property type="protein sequence ID" value="TKJ94837.1"/>
    <property type="molecule type" value="Genomic_DNA"/>
</dbReference>
<accession>A0A4V5UAP0</accession>
<dbReference type="OrthoDB" id="6556223at2"/>
<dbReference type="PROSITE" id="PS51257">
    <property type="entry name" value="PROKAR_LIPOPROTEIN"/>
    <property type="match status" value="1"/>
</dbReference>
<dbReference type="RefSeq" id="WP_137268481.1">
    <property type="nucleotide sequence ID" value="NZ_QGAC01000001.1"/>
</dbReference>
<dbReference type="AlphaFoldDB" id="A0A4V5UAP0"/>
<dbReference type="Proteomes" id="UP000306393">
    <property type="component" value="Unassembled WGS sequence"/>
</dbReference>
<protein>
    <submittedName>
        <fullName evidence="1">Cor protein</fullName>
    </submittedName>
</protein>
<name>A0A4V5UAP0_9GAMM</name>
<reference evidence="1 2" key="1">
    <citation type="journal article" date="2019" name="Sci. Rep.">
        <title>Differences in resource use lead to coexistence of seed-transmitted microbial populations.</title>
        <authorList>
            <person name="Torres-Cortes G."/>
            <person name="Garcia B.J."/>
            <person name="Compant S."/>
            <person name="Rezki S."/>
            <person name="Jones P."/>
            <person name="Preveaux A."/>
            <person name="Briand M."/>
            <person name="Roulet A."/>
            <person name="Bouchez O."/>
            <person name="Jacobson D."/>
            <person name="Barret M."/>
        </authorList>
    </citation>
    <scope>NUCLEOTIDE SEQUENCE [LARGE SCALE GENOMIC DNA]</scope>
    <source>
        <strain evidence="1 2">CFBP13511</strain>
    </source>
</reference>
<evidence type="ECO:0000313" key="2">
    <source>
        <dbReference type="Proteomes" id="UP000306393"/>
    </source>
</evidence>